<keyword evidence="1" id="KW-0472">Membrane</keyword>
<protein>
    <submittedName>
        <fullName evidence="2">Uncharacterized protein</fullName>
    </submittedName>
</protein>
<accession>A0A0X3Q4U2</accession>
<sequence>MLCTLYPSPYFPAILVHLFPFLAPSMVILDTGAICSVFYSNLRLVSKNSSSPRLRLLFSLRRMDLPSMCWLATVECHIRMRLLFTACIEAVYGAVVLNL</sequence>
<reference evidence="2" key="1">
    <citation type="submission" date="2016-01" db="EMBL/GenBank/DDBJ databases">
        <title>Reference transcriptome for the parasite Schistocephalus solidus: insights into the molecular evolution of parasitism.</title>
        <authorList>
            <person name="Hebert F.O."/>
            <person name="Grambauer S."/>
            <person name="Barber I."/>
            <person name="Landry C.R."/>
            <person name="Aubin-Horth N."/>
        </authorList>
    </citation>
    <scope>NUCLEOTIDE SEQUENCE</scope>
</reference>
<dbReference type="AlphaFoldDB" id="A0A0X3Q4U2"/>
<dbReference type="EMBL" id="GEEE01004070">
    <property type="protein sequence ID" value="JAP59155.1"/>
    <property type="molecule type" value="Transcribed_RNA"/>
</dbReference>
<evidence type="ECO:0000256" key="1">
    <source>
        <dbReference type="SAM" id="Phobius"/>
    </source>
</evidence>
<feature type="transmembrane region" description="Helical" evidence="1">
    <location>
        <begin position="14"/>
        <end position="39"/>
    </location>
</feature>
<keyword evidence="1" id="KW-0812">Transmembrane</keyword>
<keyword evidence="1" id="KW-1133">Transmembrane helix</keyword>
<evidence type="ECO:0000313" key="2">
    <source>
        <dbReference type="EMBL" id="JAP59155.1"/>
    </source>
</evidence>
<gene>
    <name evidence="2" type="ORF">TR137428</name>
</gene>
<proteinExistence type="predicted"/>
<organism evidence="2">
    <name type="scientific">Schistocephalus solidus</name>
    <name type="common">Tapeworm</name>
    <dbReference type="NCBI Taxonomy" id="70667"/>
    <lineage>
        <taxon>Eukaryota</taxon>
        <taxon>Metazoa</taxon>
        <taxon>Spiralia</taxon>
        <taxon>Lophotrochozoa</taxon>
        <taxon>Platyhelminthes</taxon>
        <taxon>Cestoda</taxon>
        <taxon>Eucestoda</taxon>
        <taxon>Diphyllobothriidea</taxon>
        <taxon>Diphyllobothriidae</taxon>
        <taxon>Schistocephalus</taxon>
    </lineage>
</organism>
<name>A0A0X3Q4U2_SCHSO</name>